<evidence type="ECO:0000259" key="3">
    <source>
        <dbReference type="Pfam" id="PF18717"/>
    </source>
</evidence>
<feature type="transmembrane region" description="Helical" evidence="2">
    <location>
        <begin position="925"/>
        <end position="944"/>
    </location>
</feature>
<dbReference type="PANTHER" id="PTHR34305:SF1">
    <property type="entry name" value="SWIM-TYPE DOMAIN-CONTAINING PROTEIN"/>
    <property type="match status" value="1"/>
</dbReference>
<keyword evidence="5" id="KW-1185">Reference proteome</keyword>
<feature type="compositionally biased region" description="Polar residues" evidence="1">
    <location>
        <begin position="34"/>
        <end position="43"/>
    </location>
</feature>
<keyword evidence="2" id="KW-0472">Membrane</keyword>
<evidence type="ECO:0000256" key="1">
    <source>
        <dbReference type="SAM" id="MobiDB-lite"/>
    </source>
</evidence>
<keyword evidence="2" id="KW-0812">Transmembrane</keyword>
<reference evidence="4 5" key="1">
    <citation type="submission" date="2024-01" db="EMBL/GenBank/DDBJ databases">
        <title>A draft genome for a cacao thread blight-causing isolate of Paramarasmius palmivorus.</title>
        <authorList>
            <person name="Baruah I.K."/>
            <person name="Bukari Y."/>
            <person name="Amoako-Attah I."/>
            <person name="Meinhardt L.W."/>
            <person name="Bailey B.A."/>
            <person name="Cohen S.P."/>
        </authorList>
    </citation>
    <scope>NUCLEOTIDE SEQUENCE [LARGE SCALE GENOMIC DNA]</scope>
    <source>
        <strain evidence="4 5">GH-12</strain>
    </source>
</reference>
<keyword evidence="2" id="KW-1133">Transmembrane helix</keyword>
<dbReference type="EMBL" id="JAYKXP010000008">
    <property type="protein sequence ID" value="KAK7054979.1"/>
    <property type="molecule type" value="Genomic_DNA"/>
</dbReference>
<comment type="caution">
    <text evidence="4">The sequence shown here is derived from an EMBL/GenBank/DDBJ whole genome shotgun (WGS) entry which is preliminary data.</text>
</comment>
<feature type="domain" description="HMG" evidence="3">
    <location>
        <begin position="394"/>
        <end position="522"/>
    </location>
</feature>
<feature type="compositionally biased region" description="Low complexity" evidence="1">
    <location>
        <begin position="61"/>
        <end position="71"/>
    </location>
</feature>
<dbReference type="InterPro" id="IPR040648">
    <property type="entry name" value="HMGXB3_CxC4"/>
</dbReference>
<dbReference type="PANTHER" id="PTHR34305">
    <property type="entry name" value="EXPRESSED PROTEIN"/>
    <property type="match status" value="1"/>
</dbReference>
<organism evidence="4 5">
    <name type="scientific">Paramarasmius palmivorus</name>
    <dbReference type="NCBI Taxonomy" id="297713"/>
    <lineage>
        <taxon>Eukaryota</taxon>
        <taxon>Fungi</taxon>
        <taxon>Dikarya</taxon>
        <taxon>Basidiomycota</taxon>
        <taxon>Agaricomycotina</taxon>
        <taxon>Agaricomycetes</taxon>
        <taxon>Agaricomycetidae</taxon>
        <taxon>Agaricales</taxon>
        <taxon>Marasmiineae</taxon>
        <taxon>Marasmiaceae</taxon>
        <taxon>Paramarasmius</taxon>
    </lineage>
</organism>
<sequence>MSSESRPKRARLISTKSNLPPRERVSALTGQARLDTNLSQTSHPSQDQRQPRLRPQPQPQLQPHSQLQTHQGFGTLSNDLDLGGPSFLLRGLYSSPCLTHAAHADVRTQLDQTSYTSVNDSGLSLHGDSIPDGVGLEMPVPNGNTDNPSAPLSDDLDDYWYALTHLEMVLRLDDKLFVFQDWDSEHQCLKIGKYEHISFLPEGPATFTVSCTCPSYKTREDCRHCHIFVRYHVDCMLLECIVRAPLPDAVLLHVTPYRKKYIFSSTSGSSSERYHSTKRAIVSLRKDGRWQCDSCGFSDSCKHRPQAKAFLVKAKFIEDGAEEVEDDGNDLDEGEDEEDELLGRAISGRGDVGARGSVSHIMVLPPRWCASPHEMAYFVPKVDPMQMSTFPINPISARCSCGLSLVDAQNLHHMDLLPATFQPAILFHTAFSSEVVVEVVPCPRCRHARRHIGPDLSEFGIFNWNNTMLFTHDLLNEYTSTYTASETPFSAFCLTRRRAYEEQSASMKFCSNETFVRVWFSFVKLQALDSGMACSTCGDQPDIVIADGISLGTHVSKVTSHVKPPTFLDTQSERIESISSYIAQCLPTIPKQTERNFVKKILNLTSGAYTLDAVTHEVNASTIPSKHPELYNFILLYISIGCNNDLRPLLFKSYRNLLEQISAPDIVLQLVPYRAIDTLNKIKDTGIVPDWFQRDFPAFGVVAEVHRRSHTDLPAALRVLAGWLASRATEVYMRLARHDPSPPNYNLQSAASQDWYKTGTYYGLPAVRSRRRYAKLNHDGSTLDRAAEQMGDCNKFYKTYSKNNLTGGIMVLWCRHSICLGFHSIPTAEGRNDVFSAIYTRFPKAPRIIIYDFACQLATYCLVREARYFRDTQFLIDELHAHDHTRCGQACFASNWMRYDNEIRKINTSAAECGNQGMKRIRKSVSFMNFENAVLFIWVFLHIWNREVERRMSKAK</sequence>
<dbReference type="AlphaFoldDB" id="A0AAW0DST7"/>
<accession>A0AAW0DST7</accession>
<proteinExistence type="predicted"/>
<dbReference type="Pfam" id="PF18758">
    <property type="entry name" value="KDZ"/>
    <property type="match status" value="1"/>
</dbReference>
<feature type="compositionally biased region" description="Low complexity" evidence="1">
    <location>
        <begin position="44"/>
        <end position="53"/>
    </location>
</feature>
<feature type="region of interest" description="Disordered" evidence="1">
    <location>
        <begin position="1"/>
        <end position="76"/>
    </location>
</feature>
<dbReference type="InterPro" id="IPR040521">
    <property type="entry name" value="KDZ"/>
</dbReference>
<dbReference type="Proteomes" id="UP001383192">
    <property type="component" value="Unassembled WGS sequence"/>
</dbReference>
<gene>
    <name evidence="4" type="ORF">VNI00_003442</name>
</gene>
<evidence type="ECO:0000256" key="2">
    <source>
        <dbReference type="SAM" id="Phobius"/>
    </source>
</evidence>
<name>A0AAW0DST7_9AGAR</name>
<evidence type="ECO:0000313" key="5">
    <source>
        <dbReference type="Proteomes" id="UP001383192"/>
    </source>
</evidence>
<evidence type="ECO:0000313" key="4">
    <source>
        <dbReference type="EMBL" id="KAK7054979.1"/>
    </source>
</evidence>
<dbReference type="Pfam" id="PF18717">
    <property type="entry name" value="CxC4"/>
    <property type="match status" value="1"/>
</dbReference>
<protein>
    <recommendedName>
        <fullName evidence="3">HMG domain-containing protein</fullName>
    </recommendedName>
</protein>